<dbReference type="PANTHER" id="PTHR15284:SF8">
    <property type="entry name" value="NUCLEAR FACTOR, INTERLEUKIN 3 REGULATED, MEMBER 5 ISOFORM X1"/>
    <property type="match status" value="1"/>
</dbReference>
<name>A0ABV0MF09_9TELE</name>
<dbReference type="InterPro" id="IPR046347">
    <property type="entry name" value="bZIP_sf"/>
</dbReference>
<dbReference type="InterPro" id="IPR047106">
    <property type="entry name" value="NFIL3-like_bZIP"/>
</dbReference>
<dbReference type="InterPro" id="IPR004827">
    <property type="entry name" value="bZIP"/>
</dbReference>
<gene>
    <name evidence="8" type="ORF">GOODEAATRI_004215</name>
</gene>
<dbReference type="PROSITE" id="PS50217">
    <property type="entry name" value="BZIP"/>
    <property type="match status" value="1"/>
</dbReference>
<comment type="similarity">
    <text evidence="1">Belongs to the bZIP family. NFIL3 subfamily.</text>
</comment>
<reference evidence="8 9" key="1">
    <citation type="submission" date="2021-06" db="EMBL/GenBank/DDBJ databases">
        <authorList>
            <person name="Palmer J.M."/>
        </authorList>
    </citation>
    <scope>NUCLEOTIDE SEQUENCE [LARGE SCALE GENOMIC DNA]</scope>
    <source>
        <strain evidence="8 9">GA_2019</strain>
        <tissue evidence="8">Muscle</tissue>
    </source>
</reference>
<dbReference type="SMART" id="SM00338">
    <property type="entry name" value="BRLZ"/>
    <property type="match status" value="1"/>
</dbReference>
<evidence type="ECO:0000256" key="5">
    <source>
        <dbReference type="ARBA" id="ARBA00023242"/>
    </source>
</evidence>
<keyword evidence="5" id="KW-0539">Nucleus</keyword>
<dbReference type="Gene3D" id="1.20.5.170">
    <property type="match status" value="1"/>
</dbReference>
<dbReference type="Pfam" id="PF07716">
    <property type="entry name" value="bZIP_2"/>
    <property type="match status" value="1"/>
</dbReference>
<dbReference type="InterPro" id="IPR047229">
    <property type="entry name" value="NFIL3-like"/>
</dbReference>
<evidence type="ECO:0000256" key="1">
    <source>
        <dbReference type="ARBA" id="ARBA00006079"/>
    </source>
</evidence>
<evidence type="ECO:0000259" key="7">
    <source>
        <dbReference type="PROSITE" id="PS50217"/>
    </source>
</evidence>
<dbReference type="SUPFAM" id="SSF57959">
    <property type="entry name" value="Leucine zipper domain"/>
    <property type="match status" value="1"/>
</dbReference>
<organism evidence="8 9">
    <name type="scientific">Goodea atripinnis</name>
    <dbReference type="NCBI Taxonomy" id="208336"/>
    <lineage>
        <taxon>Eukaryota</taxon>
        <taxon>Metazoa</taxon>
        <taxon>Chordata</taxon>
        <taxon>Craniata</taxon>
        <taxon>Vertebrata</taxon>
        <taxon>Euteleostomi</taxon>
        <taxon>Actinopterygii</taxon>
        <taxon>Neopterygii</taxon>
        <taxon>Teleostei</taxon>
        <taxon>Neoteleostei</taxon>
        <taxon>Acanthomorphata</taxon>
        <taxon>Ovalentaria</taxon>
        <taxon>Atherinomorphae</taxon>
        <taxon>Cyprinodontiformes</taxon>
        <taxon>Goodeidae</taxon>
        <taxon>Goodea</taxon>
    </lineage>
</organism>
<feature type="compositionally biased region" description="Polar residues" evidence="6">
    <location>
        <begin position="245"/>
        <end position="256"/>
    </location>
</feature>
<evidence type="ECO:0000256" key="6">
    <source>
        <dbReference type="SAM" id="MobiDB-lite"/>
    </source>
</evidence>
<evidence type="ECO:0000313" key="8">
    <source>
        <dbReference type="EMBL" id="MEQ2157685.1"/>
    </source>
</evidence>
<keyword evidence="2" id="KW-0805">Transcription regulation</keyword>
<accession>A0ABV0MF09</accession>
<evidence type="ECO:0000256" key="3">
    <source>
        <dbReference type="ARBA" id="ARBA00023125"/>
    </source>
</evidence>
<keyword evidence="3" id="KW-0238">DNA-binding</keyword>
<dbReference type="PROSITE" id="PS00036">
    <property type="entry name" value="BZIP_BASIC"/>
    <property type="match status" value="1"/>
</dbReference>
<keyword evidence="9" id="KW-1185">Reference proteome</keyword>
<feature type="region of interest" description="Disordered" evidence="6">
    <location>
        <begin position="216"/>
        <end position="300"/>
    </location>
</feature>
<keyword evidence="4" id="KW-0804">Transcription</keyword>
<proteinExistence type="inferred from homology"/>
<dbReference type="EMBL" id="JAHRIO010000175">
    <property type="protein sequence ID" value="MEQ2157685.1"/>
    <property type="molecule type" value="Genomic_DNA"/>
</dbReference>
<feature type="domain" description="BZIP" evidence="7">
    <location>
        <begin position="147"/>
        <end position="197"/>
    </location>
</feature>
<comment type="caution">
    <text evidence="8">The sequence shown here is derived from an EMBL/GenBank/DDBJ whole genome shotgun (WGS) entry which is preliminary data.</text>
</comment>
<dbReference type="CDD" id="cd14694">
    <property type="entry name" value="bZIP_NFIL3"/>
    <property type="match status" value="1"/>
</dbReference>
<evidence type="ECO:0000313" key="9">
    <source>
        <dbReference type="Proteomes" id="UP001476798"/>
    </source>
</evidence>
<evidence type="ECO:0000256" key="2">
    <source>
        <dbReference type="ARBA" id="ARBA00023015"/>
    </source>
</evidence>
<dbReference type="Proteomes" id="UP001476798">
    <property type="component" value="Unassembled WGS sequence"/>
</dbReference>
<dbReference type="PANTHER" id="PTHR15284">
    <property type="entry name" value="NUCLEAR FACTOR INTERLEUKIN-3-REGULATED PROTEIN"/>
    <property type="match status" value="1"/>
</dbReference>
<sequence length="438" mass="49011">MFFHAIFHLQPLFFLGALDLYLSTPHLLAVPTPPNLSQVSLESSLSLTCISRCLCLPYLLVLLHRFGINLFGPRILTHSFTDECIRVGERESAVFLDGGNDLNSIETFNDYEETLQGTPARLGRLIKPKPNVTCRRKRQFISDEKKDASYWEKRRKNNEAAKRSREKRRLNDMVLENRVIALNDENVRLKTELLQLKLRFGLISTASYIEKSQQIGVSNDAGNGGSSSSSSSTQYYSSGYSSGSQVMINSDSSETEQSGRSDGHRQLVKYSPRGSLSDMSDGSSRDSPEPIPFDIKQEGDRLEMDITSGTTTQIMFNIHRGPVSVSTHHQIKQHQEMETAYHHPHLLQQQSQPNQETVASIKTVSQSIPHPPAAQRSVILYGASSVSYPVDIVTKPQDVDLQVALKHNSSQLQHTITETSTETLAEMMMNPYLCPAQT</sequence>
<protein>
    <recommendedName>
        <fullName evidence="7">BZIP domain-containing protein</fullName>
    </recommendedName>
</protein>
<feature type="compositionally biased region" description="Low complexity" evidence="6">
    <location>
        <begin position="226"/>
        <end position="244"/>
    </location>
</feature>
<evidence type="ECO:0000256" key="4">
    <source>
        <dbReference type="ARBA" id="ARBA00023163"/>
    </source>
</evidence>